<dbReference type="InterPro" id="IPR018389">
    <property type="entry name" value="DctP_fam"/>
</dbReference>
<dbReference type="eggNOG" id="COG1638">
    <property type="taxonomic scope" value="Bacteria"/>
</dbReference>
<name>E3I2F0_RHOVT</name>
<feature type="chain" id="PRO_5003171044" evidence="5">
    <location>
        <begin position="25"/>
        <end position="375"/>
    </location>
</feature>
<dbReference type="CDD" id="cd13603">
    <property type="entry name" value="PBP2_TRAP_Siap_TeaA_like"/>
    <property type="match status" value="1"/>
</dbReference>
<dbReference type="PANTHER" id="PTHR33376:SF7">
    <property type="entry name" value="C4-DICARBOXYLATE-BINDING PROTEIN DCTB"/>
    <property type="match status" value="1"/>
</dbReference>
<evidence type="ECO:0000256" key="1">
    <source>
        <dbReference type="ARBA" id="ARBA00009023"/>
    </source>
</evidence>
<keyword evidence="2" id="KW-0813">Transport</keyword>
<dbReference type="HOGENOM" id="CLU_036176_1_1_5"/>
<keyword evidence="3 5" id="KW-0732">Signal</keyword>
<dbReference type="AlphaFoldDB" id="E3I2F0"/>
<evidence type="ECO:0000313" key="6">
    <source>
        <dbReference type="EMBL" id="ADP70234.1"/>
    </source>
</evidence>
<proteinExistence type="inferred from homology"/>
<comment type="similarity">
    <text evidence="1">Belongs to the bacterial solute-binding protein 7 family.</text>
</comment>
<dbReference type="STRING" id="648757.Rvan_0958"/>
<dbReference type="KEGG" id="rva:Rvan_0958"/>
<sequence length="375" mass="41646">MTGTFTILRAAAFALVCVAAGAFAVTPARAQAPAEGPLELHFSHIGSEGTLYYISAEEYARRVEAMSRGRIRIVLHPKSGLGGDAEVLKKMLKNEVDISIIGTPMSNVAGEFGVFEMPFLVRNRTHVRQFRDRIMKQYLHQAANAKGYQLLAMWELGFRHVLNNKRPVEGPGTLKGLKLRVPKGEWRIKMFKAYGVEPFPVEFKDVYAGIQRGELDGIESTLDLIYGANIHQVQQYLTLSYHLYTPGFLIMPKDRFQALPTSVRAILTKVGLEMQEWVLDKGERMDAEIVQKMGLKTNEADRLAFTIQSLTIYKEYAQVPAQKALIKLIFESDVNPLAIDALRGRGSFAAGAGSKGDDVRADDAGTDAKNSWAPR</sequence>
<dbReference type="GO" id="GO:0055085">
    <property type="term" value="P:transmembrane transport"/>
    <property type="evidence" value="ECO:0007669"/>
    <property type="project" value="InterPro"/>
</dbReference>
<dbReference type="Proteomes" id="UP000001399">
    <property type="component" value="Chromosome"/>
</dbReference>
<evidence type="ECO:0000256" key="2">
    <source>
        <dbReference type="ARBA" id="ARBA00022448"/>
    </source>
</evidence>
<evidence type="ECO:0000313" key="7">
    <source>
        <dbReference type="Proteomes" id="UP000001399"/>
    </source>
</evidence>
<reference evidence="7" key="1">
    <citation type="journal article" date="2011" name="J. Bacteriol.">
        <title>Genome sequences of eight morphologically diverse alphaproteobacteria.</title>
        <authorList>
            <consortium name="US DOE Joint Genome Institute"/>
            <person name="Brown P.J."/>
            <person name="Kysela D.T."/>
            <person name="Buechlein A."/>
            <person name="Hemmerich C."/>
            <person name="Brun Y.V."/>
        </authorList>
    </citation>
    <scope>NUCLEOTIDE SEQUENCE [LARGE SCALE GENOMIC DNA]</scope>
    <source>
        <strain evidence="7">ATCC 17100 / ATH 3.1.1 / DSM 162 / LMG 4299</strain>
    </source>
</reference>
<dbReference type="InterPro" id="IPR038404">
    <property type="entry name" value="TRAP_DctP_sf"/>
</dbReference>
<dbReference type="NCBIfam" id="NF037995">
    <property type="entry name" value="TRAP_S1"/>
    <property type="match status" value="1"/>
</dbReference>
<protein>
    <submittedName>
        <fullName evidence="6">Extracellular solute-binding protein, family 7</fullName>
    </submittedName>
</protein>
<keyword evidence="7" id="KW-1185">Reference proteome</keyword>
<dbReference type="EMBL" id="CP002292">
    <property type="protein sequence ID" value="ADP70234.1"/>
    <property type="molecule type" value="Genomic_DNA"/>
</dbReference>
<dbReference type="PANTHER" id="PTHR33376">
    <property type="match status" value="1"/>
</dbReference>
<evidence type="ECO:0000256" key="3">
    <source>
        <dbReference type="ARBA" id="ARBA00022729"/>
    </source>
</evidence>
<gene>
    <name evidence="6" type="ordered locus">Rvan_0958</name>
</gene>
<dbReference type="Pfam" id="PF03480">
    <property type="entry name" value="DctP"/>
    <property type="match status" value="1"/>
</dbReference>
<dbReference type="RefSeq" id="WP_013418638.1">
    <property type="nucleotide sequence ID" value="NC_014664.1"/>
</dbReference>
<organism evidence="6 7">
    <name type="scientific">Rhodomicrobium vannielii (strain ATCC 17100 / DSM 162 / LMG 4299 / NCIMB 10020 / ATH 3.1.1)</name>
    <dbReference type="NCBI Taxonomy" id="648757"/>
    <lineage>
        <taxon>Bacteria</taxon>
        <taxon>Pseudomonadati</taxon>
        <taxon>Pseudomonadota</taxon>
        <taxon>Alphaproteobacteria</taxon>
        <taxon>Hyphomicrobiales</taxon>
        <taxon>Hyphomicrobiaceae</taxon>
        <taxon>Rhodomicrobium</taxon>
    </lineage>
</organism>
<dbReference type="Gene3D" id="3.40.190.170">
    <property type="entry name" value="Bacterial extracellular solute-binding protein, family 7"/>
    <property type="match status" value="1"/>
</dbReference>
<evidence type="ECO:0000256" key="4">
    <source>
        <dbReference type="SAM" id="MobiDB-lite"/>
    </source>
</evidence>
<accession>E3I2F0</accession>
<feature type="region of interest" description="Disordered" evidence="4">
    <location>
        <begin position="350"/>
        <end position="375"/>
    </location>
</feature>
<feature type="signal peptide" evidence="5">
    <location>
        <begin position="1"/>
        <end position="24"/>
    </location>
</feature>
<evidence type="ECO:0000256" key="5">
    <source>
        <dbReference type="SAM" id="SignalP"/>
    </source>
</evidence>